<dbReference type="InterPro" id="IPR005490">
    <property type="entry name" value="LD_TPept_cat_dom"/>
</dbReference>
<protein>
    <submittedName>
        <fullName evidence="9">Murein L,D-transpeptidase</fullName>
    </submittedName>
</protein>
<dbReference type="InterPro" id="IPR052905">
    <property type="entry name" value="LD-transpeptidase_YkuD-like"/>
</dbReference>
<evidence type="ECO:0000256" key="4">
    <source>
        <dbReference type="ARBA" id="ARBA00022960"/>
    </source>
</evidence>
<comment type="similarity">
    <text evidence="2">Belongs to the YkuD family.</text>
</comment>
<organism evidence="9 10">
    <name type="scientific">Pseudahrensia aquimaris</name>
    <dbReference type="NCBI Taxonomy" id="744461"/>
    <lineage>
        <taxon>Bacteria</taxon>
        <taxon>Pseudomonadati</taxon>
        <taxon>Pseudomonadota</taxon>
        <taxon>Alphaproteobacteria</taxon>
        <taxon>Hyphomicrobiales</taxon>
        <taxon>Ahrensiaceae</taxon>
        <taxon>Pseudahrensia</taxon>
    </lineage>
</organism>
<dbReference type="InterPro" id="IPR002477">
    <property type="entry name" value="Peptidoglycan-bd-like"/>
</dbReference>
<evidence type="ECO:0000256" key="5">
    <source>
        <dbReference type="ARBA" id="ARBA00022984"/>
    </source>
</evidence>
<dbReference type="InterPro" id="IPR036366">
    <property type="entry name" value="PGBDSf"/>
</dbReference>
<feature type="domain" description="L,D-TPase catalytic" evidence="8">
    <location>
        <begin position="206"/>
        <end position="393"/>
    </location>
</feature>
<dbReference type="EMBL" id="JBHTJV010000003">
    <property type="protein sequence ID" value="MFD0915613.1"/>
    <property type="molecule type" value="Genomic_DNA"/>
</dbReference>
<dbReference type="PANTHER" id="PTHR41533:SF1">
    <property type="entry name" value="L,D-TRANSPEPTIDASE YCBB-RELATED"/>
    <property type="match status" value="1"/>
</dbReference>
<evidence type="ECO:0000256" key="6">
    <source>
        <dbReference type="ARBA" id="ARBA00023316"/>
    </source>
</evidence>
<evidence type="ECO:0000259" key="8">
    <source>
        <dbReference type="PROSITE" id="PS52029"/>
    </source>
</evidence>
<dbReference type="SUPFAM" id="SSF141523">
    <property type="entry name" value="L,D-transpeptidase catalytic domain-like"/>
    <property type="match status" value="1"/>
</dbReference>
<keyword evidence="5 7" id="KW-0573">Peptidoglycan synthesis</keyword>
<feature type="active site" description="Nucleophile" evidence="7">
    <location>
        <position position="355"/>
    </location>
</feature>
<feature type="active site" description="Proton donor/acceptor" evidence="7">
    <location>
        <position position="336"/>
    </location>
</feature>
<sequence length="434" mass="49284">MFGKKNELLDQDKDGKLTRRNILAGAASAVAAGLWSRDALAQQRGESVIDVILNSNRRDRWQNSFDARRSSSDAVASTIPIFAPQTVQYIEEAMNRYREIVNAGGWPRVPADKSLRLGDSSPSVRILRRRLMISGDLSTRAGLSDQFDTYVDAAVKRFQLRHGLPADGVLGRYSFAAMNVSADVRLGQLETNIVRLRAMSGYLGDRYVMVNIPAAQIEAVENGRVAQRHTAIVGRISRQTPILNSKIHEFNLNPYWNAPVSIVKKDIIPLMQKNPNYLTDNKIRIFDRNKSEIDPQTINWNSEEAVNYHFRQDPGRINAMGSVKINFPNPHAVYMHDTPQQSLFNKLLRFDSSGCVRVKNVRDLLVWLAKDTPEWDRRAIERTIDNGDRIDVRLNKPVPVYFTYISAWSTQDGIVQFRDDIYERDGVKELAITQ</sequence>
<dbReference type="InterPro" id="IPR038063">
    <property type="entry name" value="Transpep_catalytic_dom"/>
</dbReference>
<keyword evidence="10" id="KW-1185">Reference proteome</keyword>
<evidence type="ECO:0000256" key="7">
    <source>
        <dbReference type="PROSITE-ProRule" id="PRU01373"/>
    </source>
</evidence>
<gene>
    <name evidence="9" type="ORF">ACFQ14_04275</name>
</gene>
<comment type="caution">
    <text evidence="9">The sequence shown here is derived from an EMBL/GenBank/DDBJ whole genome shotgun (WGS) entry which is preliminary data.</text>
</comment>
<proteinExistence type="inferred from homology"/>
<dbReference type="SUPFAM" id="SSF47090">
    <property type="entry name" value="PGBD-like"/>
    <property type="match status" value="1"/>
</dbReference>
<evidence type="ECO:0000256" key="1">
    <source>
        <dbReference type="ARBA" id="ARBA00004752"/>
    </source>
</evidence>
<evidence type="ECO:0000256" key="2">
    <source>
        <dbReference type="ARBA" id="ARBA00005992"/>
    </source>
</evidence>
<keyword evidence="3" id="KW-0808">Transferase</keyword>
<accession>A0ABW3FD62</accession>
<dbReference type="InterPro" id="IPR036365">
    <property type="entry name" value="PGBD-like_sf"/>
</dbReference>
<dbReference type="PROSITE" id="PS52029">
    <property type="entry name" value="LD_TPASE"/>
    <property type="match status" value="1"/>
</dbReference>
<reference evidence="10" key="1">
    <citation type="journal article" date="2019" name="Int. J. Syst. Evol. Microbiol.">
        <title>The Global Catalogue of Microorganisms (GCM) 10K type strain sequencing project: providing services to taxonomists for standard genome sequencing and annotation.</title>
        <authorList>
            <consortium name="The Broad Institute Genomics Platform"/>
            <consortium name="The Broad Institute Genome Sequencing Center for Infectious Disease"/>
            <person name="Wu L."/>
            <person name="Ma J."/>
        </authorList>
    </citation>
    <scope>NUCLEOTIDE SEQUENCE [LARGE SCALE GENOMIC DNA]</scope>
    <source>
        <strain evidence="10">CCUG 60023</strain>
    </source>
</reference>
<dbReference type="Pfam" id="PF03734">
    <property type="entry name" value="YkuD"/>
    <property type="match status" value="1"/>
</dbReference>
<dbReference type="RefSeq" id="WP_377211464.1">
    <property type="nucleotide sequence ID" value="NZ_JBHTJV010000003.1"/>
</dbReference>
<dbReference type="Gene3D" id="2.40.440.10">
    <property type="entry name" value="L,D-transpeptidase catalytic domain-like"/>
    <property type="match status" value="1"/>
</dbReference>
<dbReference type="CDD" id="cd16913">
    <property type="entry name" value="YkuD_like"/>
    <property type="match status" value="1"/>
</dbReference>
<name>A0ABW3FD62_9HYPH</name>
<dbReference type="Gene3D" id="1.10.101.10">
    <property type="entry name" value="PGBD-like superfamily/PGBD"/>
    <property type="match status" value="1"/>
</dbReference>
<keyword evidence="4 7" id="KW-0133">Cell shape</keyword>
<evidence type="ECO:0000313" key="10">
    <source>
        <dbReference type="Proteomes" id="UP001597101"/>
    </source>
</evidence>
<dbReference type="Pfam" id="PF01471">
    <property type="entry name" value="PG_binding_1"/>
    <property type="match status" value="1"/>
</dbReference>
<keyword evidence="6 7" id="KW-0961">Cell wall biogenesis/degradation</keyword>
<evidence type="ECO:0000256" key="3">
    <source>
        <dbReference type="ARBA" id="ARBA00022679"/>
    </source>
</evidence>
<comment type="pathway">
    <text evidence="1 7">Cell wall biogenesis; peptidoglycan biosynthesis.</text>
</comment>
<dbReference type="PANTHER" id="PTHR41533">
    <property type="entry name" value="L,D-TRANSPEPTIDASE HI_1667-RELATED"/>
    <property type="match status" value="1"/>
</dbReference>
<dbReference type="Proteomes" id="UP001597101">
    <property type="component" value="Unassembled WGS sequence"/>
</dbReference>
<evidence type="ECO:0000313" key="9">
    <source>
        <dbReference type="EMBL" id="MFD0915613.1"/>
    </source>
</evidence>